<dbReference type="AlphaFoldDB" id="K0G9Z6"/>
<proteinExistence type="predicted"/>
<evidence type="ECO:0000313" key="2">
    <source>
        <dbReference type="EMBL" id="AFU24122.1"/>
    </source>
</evidence>
<keyword evidence="1" id="KW-0472">Membrane</keyword>
<name>K0G9Z6_CHLTH</name>
<dbReference type="EMBL" id="JQ066587">
    <property type="protein sequence ID" value="AFU24122.1"/>
    <property type="molecule type" value="Genomic_DNA"/>
</dbReference>
<sequence length="257" mass="27992">MFFSGSVETLPPSTCLISKKTRKEEFVRSVGQEASQNTLSWTIRPRIPSIIQGSKEVSLALFVLGTVLAIVGACAAAVGGAFSVCLGALFLGGVVLATGLLLAVLEFCHIRSSMEKYVILTKQDLFKEPVIQEEQATPLIEEASYTCEPGIPLSGPEEVQQERPVILQKDLDLSHAPKYIAVGSHVVELVKAGKIGRNGERLLEEGIDTDQNFVRVWDELFILGQRGEMVRLDGFCCKVLPKKSKSESINNLVSNDC</sequence>
<keyword evidence="1" id="KW-0812">Transmembrane</keyword>
<feature type="transmembrane region" description="Helical" evidence="1">
    <location>
        <begin position="59"/>
        <end position="82"/>
    </location>
</feature>
<gene>
    <name evidence="2" type="ORF">CT192</name>
</gene>
<reference evidence="2" key="1">
    <citation type="journal article" date="2012" name="J. Bacteriol.">
        <title>Directional Evolution of Chlamydia trachomatis towards Niche-Specific Adaptation.</title>
        <authorList>
            <person name="Borges V."/>
            <person name="Nunes A."/>
            <person name="Ferreira R."/>
            <person name="Borrego M.J."/>
            <person name="Gomes J.P."/>
        </authorList>
    </citation>
    <scope>NUCLEOTIDE SEQUENCE</scope>
    <source>
        <strain evidence="2">UW36</strain>
    </source>
</reference>
<evidence type="ECO:0000256" key="1">
    <source>
        <dbReference type="SAM" id="Phobius"/>
    </source>
</evidence>
<feature type="transmembrane region" description="Helical" evidence="1">
    <location>
        <begin position="88"/>
        <end position="108"/>
    </location>
</feature>
<dbReference type="RefSeq" id="WP_020967763.1">
    <property type="nucleotide sequence ID" value="NC_022120.1"/>
</dbReference>
<keyword evidence="1" id="KW-1133">Transmembrane helix</keyword>
<accession>K0G9Z6</accession>
<dbReference type="PATRIC" id="fig|813.37.peg.208"/>
<organism evidence="2">
    <name type="scientific">Chlamydia trachomatis</name>
    <dbReference type="NCBI Taxonomy" id="813"/>
    <lineage>
        <taxon>Bacteria</taxon>
        <taxon>Pseudomonadati</taxon>
        <taxon>Chlamydiota</taxon>
        <taxon>Chlamydiia</taxon>
        <taxon>Chlamydiales</taxon>
        <taxon>Chlamydiaceae</taxon>
        <taxon>Chlamydia/Chlamydophila group</taxon>
        <taxon>Chlamydia</taxon>
    </lineage>
</organism>
<protein>
    <recommendedName>
        <fullName evidence="3">Candidate inclusion membrane protein</fullName>
    </recommendedName>
</protein>
<evidence type="ECO:0008006" key="3">
    <source>
        <dbReference type="Google" id="ProtNLM"/>
    </source>
</evidence>